<dbReference type="Proteomes" id="UP000051580">
    <property type="component" value="Unassembled WGS sequence"/>
</dbReference>
<evidence type="ECO:0000313" key="3">
    <source>
        <dbReference type="Proteomes" id="UP000051580"/>
    </source>
</evidence>
<feature type="signal peptide" evidence="1">
    <location>
        <begin position="1"/>
        <end position="22"/>
    </location>
</feature>
<protein>
    <recommendedName>
        <fullName evidence="4">D-alanyl-D-alanine carboxypeptidase</fullName>
    </recommendedName>
</protein>
<feature type="chain" id="PRO_5039712601" description="D-alanyl-D-alanine carboxypeptidase" evidence="1">
    <location>
        <begin position="23"/>
        <end position="253"/>
    </location>
</feature>
<proteinExistence type="predicted"/>
<comment type="caution">
    <text evidence="2">The sequence shown here is derived from an EMBL/GenBank/DDBJ whole genome shotgun (WGS) entry which is preliminary data.</text>
</comment>
<keyword evidence="3" id="KW-1185">Reference proteome</keyword>
<dbReference type="AlphaFoldDB" id="A0A0R1USY0"/>
<organism evidence="2 3">
    <name type="scientific">Levilactobacillus hammesii DSM 16381</name>
    <dbReference type="NCBI Taxonomy" id="1423753"/>
    <lineage>
        <taxon>Bacteria</taxon>
        <taxon>Bacillati</taxon>
        <taxon>Bacillota</taxon>
        <taxon>Bacilli</taxon>
        <taxon>Lactobacillales</taxon>
        <taxon>Lactobacillaceae</taxon>
        <taxon>Levilactobacillus</taxon>
    </lineage>
</organism>
<gene>
    <name evidence="2" type="ORF">FD28_GL000645</name>
</gene>
<dbReference type="RefSeq" id="WP_057734378.1">
    <property type="nucleotide sequence ID" value="NZ_AZFS01000060.1"/>
</dbReference>
<dbReference type="STRING" id="1423753.FD28_GL000645"/>
<evidence type="ECO:0000313" key="2">
    <source>
        <dbReference type="EMBL" id="KRL94098.1"/>
    </source>
</evidence>
<accession>A0A0R1USY0</accession>
<reference evidence="2 3" key="1">
    <citation type="journal article" date="2015" name="Genome Announc.">
        <title>Expanding the biotechnology potential of lactobacilli through comparative genomics of 213 strains and associated genera.</title>
        <authorList>
            <person name="Sun Z."/>
            <person name="Harris H.M."/>
            <person name="McCann A."/>
            <person name="Guo C."/>
            <person name="Argimon S."/>
            <person name="Zhang W."/>
            <person name="Yang X."/>
            <person name="Jeffery I.B."/>
            <person name="Cooney J.C."/>
            <person name="Kagawa T.F."/>
            <person name="Liu W."/>
            <person name="Song Y."/>
            <person name="Salvetti E."/>
            <person name="Wrobel A."/>
            <person name="Rasinkangas P."/>
            <person name="Parkhill J."/>
            <person name="Rea M.C."/>
            <person name="O'Sullivan O."/>
            <person name="Ritari J."/>
            <person name="Douillard F.P."/>
            <person name="Paul Ross R."/>
            <person name="Yang R."/>
            <person name="Briner A.E."/>
            <person name="Felis G.E."/>
            <person name="de Vos W.M."/>
            <person name="Barrangou R."/>
            <person name="Klaenhammer T.R."/>
            <person name="Caufield P.W."/>
            <person name="Cui Y."/>
            <person name="Zhang H."/>
            <person name="O'Toole P.W."/>
        </authorList>
    </citation>
    <scope>NUCLEOTIDE SEQUENCE [LARGE SCALE GENOMIC DNA]</scope>
    <source>
        <strain evidence="2 3">DSM 16381</strain>
    </source>
</reference>
<evidence type="ECO:0008006" key="4">
    <source>
        <dbReference type="Google" id="ProtNLM"/>
    </source>
</evidence>
<keyword evidence="1" id="KW-0732">Signal</keyword>
<evidence type="ECO:0000256" key="1">
    <source>
        <dbReference type="SAM" id="SignalP"/>
    </source>
</evidence>
<dbReference type="PATRIC" id="fig|1423753.3.peg.676"/>
<dbReference type="EMBL" id="AZFS01000060">
    <property type="protein sequence ID" value="KRL94098.1"/>
    <property type="molecule type" value="Genomic_DNA"/>
</dbReference>
<dbReference type="OrthoDB" id="2325304at2"/>
<name>A0A0R1USY0_9LACO</name>
<sequence length="253" mass="28555">MKKIALKALMLSCLVVSFGMVADSKVPVSAFAKTQAAKVVKHEKIKRTSYHANGGILYTSTTLTKKSAKQVKNVKTTLFASKSARIKKNNGKQATYYFVKNKRGDVKGWLWKGNLNRTKNLAQRASDLRRFKVAYWAKGRHGDMDDLPDEALRNMPLSHVYNISYHDNKAGMPSLLRRFYAWNPREAQGSLMAYAIFKGRFDAKTNAKLLRLKNRVQKEISQYKSHDVVSTDNLWDATNDLGQALSKAVHTLG</sequence>